<evidence type="ECO:0000256" key="12">
    <source>
        <dbReference type="ARBA" id="ARBA00034808"/>
    </source>
</evidence>
<evidence type="ECO:0000256" key="10">
    <source>
        <dbReference type="ARBA" id="ARBA00023235"/>
    </source>
</evidence>
<dbReference type="InterPro" id="IPR011604">
    <property type="entry name" value="PDDEXK-like_dom_sf"/>
</dbReference>
<protein>
    <recommendedName>
        <fullName evidence="12">DNA 3'-5' helicase</fullName>
        <ecNumber evidence="12">5.6.2.4</ecNumber>
    </recommendedName>
    <alternativeName>
        <fullName evidence="13">DNA 3'-5' helicase II</fullName>
    </alternativeName>
</protein>
<gene>
    <name evidence="18" type="ORF">H8792_008610</name>
</gene>
<keyword evidence="6" id="KW-0269">Exonuclease</keyword>
<dbReference type="Gene3D" id="1.10.486.10">
    <property type="entry name" value="PCRA, domain 4"/>
    <property type="match status" value="1"/>
</dbReference>
<dbReference type="InterPro" id="IPR000212">
    <property type="entry name" value="DNA_helicase_UvrD/REP"/>
</dbReference>
<evidence type="ECO:0000256" key="3">
    <source>
        <dbReference type="ARBA" id="ARBA00022763"/>
    </source>
</evidence>
<dbReference type="Pfam" id="PF13361">
    <property type="entry name" value="UvrD_C"/>
    <property type="match status" value="1"/>
</dbReference>
<dbReference type="EC" id="5.6.2.4" evidence="12"/>
<keyword evidence="3" id="KW-0227">DNA damage</keyword>
<comment type="catalytic activity">
    <reaction evidence="14">
        <text>ATP + H2O = ADP + phosphate + H(+)</text>
        <dbReference type="Rhea" id="RHEA:13065"/>
        <dbReference type="ChEBI" id="CHEBI:15377"/>
        <dbReference type="ChEBI" id="CHEBI:15378"/>
        <dbReference type="ChEBI" id="CHEBI:30616"/>
        <dbReference type="ChEBI" id="CHEBI:43474"/>
        <dbReference type="ChEBI" id="CHEBI:456216"/>
        <dbReference type="EC" id="5.6.2.4"/>
    </reaction>
</comment>
<keyword evidence="19" id="KW-1185">Reference proteome</keyword>
<keyword evidence="10" id="KW-0413">Isomerase</keyword>
<keyword evidence="1" id="KW-0540">Nuclease</keyword>
<evidence type="ECO:0000259" key="16">
    <source>
        <dbReference type="PROSITE" id="PS51198"/>
    </source>
</evidence>
<evidence type="ECO:0000313" key="19">
    <source>
        <dbReference type="Proteomes" id="UP001193680"/>
    </source>
</evidence>
<accession>A0ABS0BZE0</accession>
<evidence type="ECO:0000256" key="14">
    <source>
        <dbReference type="ARBA" id="ARBA00048988"/>
    </source>
</evidence>
<evidence type="ECO:0000256" key="7">
    <source>
        <dbReference type="ARBA" id="ARBA00022840"/>
    </source>
</evidence>
<dbReference type="Pfam" id="PF00580">
    <property type="entry name" value="UvrD-helicase"/>
    <property type="match status" value="1"/>
</dbReference>
<dbReference type="Proteomes" id="UP001193680">
    <property type="component" value="Unassembled WGS sequence"/>
</dbReference>
<keyword evidence="8" id="KW-0238">DNA-binding</keyword>
<keyword evidence="9" id="KW-0234">DNA repair</keyword>
<dbReference type="InterPro" id="IPR014017">
    <property type="entry name" value="DNA_helicase_UvrD-like_C"/>
</dbReference>
<evidence type="ECO:0000256" key="9">
    <source>
        <dbReference type="ARBA" id="ARBA00023204"/>
    </source>
</evidence>
<feature type="domain" description="UvrD-like helicase C-terminal" evidence="17">
    <location>
        <begin position="524"/>
        <end position="788"/>
    </location>
</feature>
<organism evidence="18 19">
    <name type="scientific">Thiomicrorhabdus heinhorstiae</name>
    <dbReference type="NCBI Taxonomy" id="2748010"/>
    <lineage>
        <taxon>Bacteria</taxon>
        <taxon>Pseudomonadati</taxon>
        <taxon>Pseudomonadota</taxon>
        <taxon>Gammaproteobacteria</taxon>
        <taxon>Thiotrichales</taxon>
        <taxon>Piscirickettsiaceae</taxon>
        <taxon>Thiomicrorhabdus</taxon>
    </lineage>
</organism>
<reference evidence="18 19" key="1">
    <citation type="submission" date="2020-11" db="EMBL/GenBank/DDBJ databases">
        <title>Sulfur oxidizing isolate from Hospital Hole Sinkhole.</title>
        <authorList>
            <person name="Scott K.M."/>
        </authorList>
    </citation>
    <scope>NUCLEOTIDE SEQUENCE [LARGE SCALE GENOMIC DNA]</scope>
    <source>
        <strain evidence="18 19">HH1</strain>
    </source>
</reference>
<keyword evidence="4 15" id="KW-0378">Hydrolase</keyword>
<dbReference type="PANTHER" id="PTHR11070:SF2">
    <property type="entry name" value="ATP-DEPENDENT DNA HELICASE SRS2"/>
    <property type="match status" value="1"/>
</dbReference>
<dbReference type="InterPro" id="IPR014016">
    <property type="entry name" value="UvrD-like_ATP-bd"/>
</dbReference>
<keyword evidence="2 15" id="KW-0547">Nucleotide-binding</keyword>
<proteinExistence type="predicted"/>
<evidence type="ECO:0000256" key="13">
    <source>
        <dbReference type="ARBA" id="ARBA00034923"/>
    </source>
</evidence>
<comment type="caution">
    <text evidence="18">The sequence shown here is derived from an EMBL/GenBank/DDBJ whole genome shotgun (WGS) entry which is preliminary data.</text>
</comment>
<comment type="catalytic activity">
    <reaction evidence="11">
        <text>Couples ATP hydrolysis with the unwinding of duplex DNA by translocating in the 3'-5' direction.</text>
        <dbReference type="EC" id="5.6.2.4"/>
    </reaction>
</comment>
<evidence type="ECO:0000256" key="11">
    <source>
        <dbReference type="ARBA" id="ARBA00034617"/>
    </source>
</evidence>
<evidence type="ECO:0000259" key="17">
    <source>
        <dbReference type="PROSITE" id="PS51217"/>
    </source>
</evidence>
<dbReference type="RefSeq" id="WP_185978544.1">
    <property type="nucleotide sequence ID" value="NZ_JACBGI020000017.1"/>
</dbReference>
<dbReference type="PROSITE" id="PS51198">
    <property type="entry name" value="UVRD_HELICASE_ATP_BIND"/>
    <property type="match status" value="1"/>
</dbReference>
<dbReference type="PANTHER" id="PTHR11070">
    <property type="entry name" value="UVRD / RECB / PCRA DNA HELICASE FAMILY MEMBER"/>
    <property type="match status" value="1"/>
</dbReference>
<dbReference type="InterPro" id="IPR027417">
    <property type="entry name" value="P-loop_NTPase"/>
</dbReference>
<keyword evidence="5 15" id="KW-0347">Helicase</keyword>
<name>A0ABS0BZE0_9GAMM</name>
<feature type="binding site" evidence="15">
    <location>
        <begin position="45"/>
        <end position="52"/>
    </location>
    <ligand>
        <name>ATP</name>
        <dbReference type="ChEBI" id="CHEBI:30616"/>
    </ligand>
</feature>
<evidence type="ECO:0000256" key="8">
    <source>
        <dbReference type="ARBA" id="ARBA00023125"/>
    </source>
</evidence>
<evidence type="ECO:0000256" key="2">
    <source>
        <dbReference type="ARBA" id="ARBA00022741"/>
    </source>
</evidence>
<evidence type="ECO:0000256" key="1">
    <source>
        <dbReference type="ARBA" id="ARBA00022722"/>
    </source>
</evidence>
<evidence type="ECO:0000256" key="6">
    <source>
        <dbReference type="ARBA" id="ARBA00022839"/>
    </source>
</evidence>
<evidence type="ECO:0000256" key="15">
    <source>
        <dbReference type="PROSITE-ProRule" id="PRU00560"/>
    </source>
</evidence>
<keyword evidence="7 15" id="KW-0067">ATP-binding</keyword>
<dbReference type="EMBL" id="JACBGI020000017">
    <property type="protein sequence ID" value="MBF6058400.1"/>
    <property type="molecule type" value="Genomic_DNA"/>
</dbReference>
<evidence type="ECO:0000256" key="5">
    <source>
        <dbReference type="ARBA" id="ARBA00022806"/>
    </source>
</evidence>
<evidence type="ECO:0000256" key="4">
    <source>
        <dbReference type="ARBA" id="ARBA00022801"/>
    </source>
</evidence>
<dbReference type="SUPFAM" id="SSF52540">
    <property type="entry name" value="P-loop containing nucleoside triphosphate hydrolases"/>
    <property type="match status" value="1"/>
</dbReference>
<feature type="domain" description="UvrD-like helicase ATP-binding" evidence="16">
    <location>
        <begin position="24"/>
        <end position="513"/>
    </location>
</feature>
<evidence type="ECO:0000313" key="18">
    <source>
        <dbReference type="EMBL" id="MBF6058400.1"/>
    </source>
</evidence>
<dbReference type="Gene3D" id="3.40.50.300">
    <property type="entry name" value="P-loop containing nucleotide triphosphate hydrolases"/>
    <property type="match status" value="3"/>
</dbReference>
<dbReference type="Gene3D" id="3.90.320.10">
    <property type="match status" value="1"/>
</dbReference>
<sequence>MSREVMMQASEFLAQRFGVATDHELADGLERLSAIHPLASFIVQAPAGSGKTSLLAQRFLVLLSQVEAPEQIVAVTFTKKAAAEMRERVFKLLNAALQPLGPQAKLVERNNWLLAQKALQRDAEMGWNLLDNPNRLRIKTIDGLNGYLVGQMPLLSKMGTQSSIAQTPDKVYREAVRAVLKSPLAEESVATLLQLVNGRYNRAEVLLMSMLAKRDQWMASLLPYGHEETALEARTHLETALQEIIIQELQGHLRVLSAQYPLFAEICEIAAYAQGNDQPQLQTIASAWPLSEEADGIVQWRILADWILTKDSKGFRKRLTKNEGFPSGKGEAKQRKDEMSEILKALDEADGLQGRLRESLAVLKSLPQPHYSDDQWQNLQALLQLLKLSAAHLKLVFQAHGEADFIEIAQAALQALGDDESPTDLAQQLDYQIQHLLVDEFQDTSREQFRLLEKLLAGWQRDDGRSVFLVGDPMQSIYRFREAEVGNFLKAWQGEIGGVPLIPLKLQVNFRSSGGVVDWVNRHFKQIFPNESLIEKGAVAYSDSQAFSDDFSAAVQTHWALNRSARQEVLDIVEVIDKALNDQRDIKAQIAVLGRSRSHLMPLAVELKTRGIPFRAVELEALSERQEIQDVLALSRALLHLGDRAAWIALLRTPMIGFSLVELDNLIAAKPYKTVWSLWQAQSNDSDWQKARWRHAFTVLENALQQLGRLPFSQLVRETWLLLQGALTVENDLAVENVEAFCRALSAHDQETLDGNGLQQITDVLYAEADASEASSAIELMTMHKSKGLEFDTVILPSLGRKPRGDESSLISWFQFLSEEGEERLVFAPLDPKGTDASYLSQLLRGFEKQKQRYELARLLYVACTRAKRHLHLFGQVDFALQFDREDRMKVPKPQPDSLLDVMWPEVGKAFQTLADTHDEAGNEILETEAVLPKVSRLDERESCSLEIVKNMERQAFAWQVEQTPSESEAFDAKRFDAGGKGAFGEEAQSALLNTAVGNLVHRLLELRVEQGVENWTPVSIETAMPLYRRWLAQQGLKDQLLSSAEQRVQRCLLNACNNDHLRQALDSSLAESATELALSSLEADQAVRNHIIDRTFVDESGVRWIVDYKTSVYEGEDLPAFLQGKVFEYQPQLQRYGELFKQIEQRPQKWVLYFAYVDQWLEVTQELMEEVVSE</sequence>
<dbReference type="PROSITE" id="PS51217">
    <property type="entry name" value="UVRD_HELICASE_CTER"/>
    <property type="match status" value="1"/>
</dbReference>